<keyword evidence="4" id="KW-1185">Reference proteome</keyword>
<sequence length="172" mass="19814">MARNFLKRFMPNPEAIKSHKSLRFLSGWLNDPNLFHLNRRSASLAFFVGLFVAFIPLPSQMIIAAAMAILLRCNLPISVVLVWITNPLTMPAMFYAAYKVGTLVLGLHPGHFNFELSINWLMHELEQIWQPLLLGSLICGLISGILGYITVRLTWRFHVISRWQKRKKNNKR</sequence>
<dbReference type="PANTHER" id="PTHR40547:SF1">
    <property type="entry name" value="SLL0298 PROTEIN"/>
    <property type="match status" value="1"/>
</dbReference>
<reference evidence="3 4" key="1">
    <citation type="submission" date="2018-11" db="EMBL/GenBank/DDBJ databases">
        <title>Genomic Encyclopedia of Type Strains, Phase IV (KMG-IV): sequencing the most valuable type-strain genomes for metagenomic binning, comparative biology and taxonomic classification.</title>
        <authorList>
            <person name="Goeker M."/>
        </authorList>
    </citation>
    <scope>NUCLEOTIDE SEQUENCE [LARGE SCALE GENOMIC DNA]</scope>
    <source>
        <strain evidence="3 4">DSM 100316</strain>
    </source>
</reference>
<accession>A0A3N2DKG6</accession>
<dbReference type="RefSeq" id="WP_123713254.1">
    <property type="nucleotide sequence ID" value="NZ_RKHR01000005.1"/>
</dbReference>
<gene>
    <name evidence="3" type="ORF">EDC56_2933</name>
</gene>
<evidence type="ECO:0000313" key="3">
    <source>
        <dbReference type="EMBL" id="ROS00287.1"/>
    </source>
</evidence>
<feature type="transmembrane region" description="Helical" evidence="1">
    <location>
        <begin position="132"/>
        <end position="155"/>
    </location>
</feature>
<dbReference type="EMBL" id="RKHR01000005">
    <property type="protein sequence ID" value="ROS00287.1"/>
    <property type="molecule type" value="Genomic_DNA"/>
</dbReference>
<evidence type="ECO:0000313" key="4">
    <source>
        <dbReference type="Proteomes" id="UP000275394"/>
    </source>
</evidence>
<feature type="transmembrane region" description="Helical" evidence="1">
    <location>
        <begin position="92"/>
        <end position="112"/>
    </location>
</feature>
<comment type="caution">
    <text evidence="3">The sequence shown here is derived from an EMBL/GenBank/DDBJ whole genome shotgun (WGS) entry which is preliminary data.</text>
</comment>
<dbReference type="Pfam" id="PF09835">
    <property type="entry name" value="DUF2062"/>
    <property type="match status" value="1"/>
</dbReference>
<dbReference type="AlphaFoldDB" id="A0A3N2DKG6"/>
<dbReference type="InterPro" id="IPR018639">
    <property type="entry name" value="DUF2062"/>
</dbReference>
<keyword evidence="1" id="KW-0472">Membrane</keyword>
<evidence type="ECO:0000256" key="1">
    <source>
        <dbReference type="SAM" id="Phobius"/>
    </source>
</evidence>
<feature type="domain" description="DUF2062" evidence="2">
    <location>
        <begin position="22"/>
        <end position="164"/>
    </location>
</feature>
<dbReference type="PANTHER" id="PTHR40547">
    <property type="entry name" value="SLL0298 PROTEIN"/>
    <property type="match status" value="1"/>
</dbReference>
<feature type="transmembrane region" description="Helical" evidence="1">
    <location>
        <begin position="63"/>
        <end position="85"/>
    </location>
</feature>
<protein>
    <recommendedName>
        <fullName evidence="2">DUF2062 domain-containing protein</fullName>
    </recommendedName>
</protein>
<organism evidence="3 4">
    <name type="scientific">Sinobacterium caligoides</name>
    <dbReference type="NCBI Taxonomy" id="933926"/>
    <lineage>
        <taxon>Bacteria</taxon>
        <taxon>Pseudomonadati</taxon>
        <taxon>Pseudomonadota</taxon>
        <taxon>Gammaproteobacteria</taxon>
        <taxon>Cellvibrionales</taxon>
        <taxon>Spongiibacteraceae</taxon>
        <taxon>Sinobacterium</taxon>
    </lineage>
</organism>
<keyword evidence="1" id="KW-1133">Transmembrane helix</keyword>
<dbReference type="Proteomes" id="UP000275394">
    <property type="component" value="Unassembled WGS sequence"/>
</dbReference>
<keyword evidence="1" id="KW-0812">Transmembrane</keyword>
<feature type="transmembrane region" description="Helical" evidence="1">
    <location>
        <begin position="41"/>
        <end position="57"/>
    </location>
</feature>
<name>A0A3N2DKG6_9GAMM</name>
<evidence type="ECO:0000259" key="2">
    <source>
        <dbReference type="Pfam" id="PF09835"/>
    </source>
</evidence>
<dbReference type="OrthoDB" id="9786029at2"/>
<proteinExistence type="predicted"/>